<dbReference type="EMBL" id="CP018335">
    <property type="protein sequence ID" value="APM40757.1"/>
    <property type="molecule type" value="Genomic_DNA"/>
</dbReference>
<dbReference type="PANTHER" id="PTHR36558:SF1">
    <property type="entry name" value="RESTRICTION ENDONUCLEASE DOMAIN-CONTAINING PROTEIN-RELATED"/>
    <property type="match status" value="1"/>
</dbReference>
<name>A0A1L5FCQ9_CLOKL</name>
<protein>
    <recommendedName>
        <fullName evidence="1">Putative restriction endonuclease domain-containing protein</fullName>
    </recommendedName>
</protein>
<evidence type="ECO:0000313" key="2">
    <source>
        <dbReference type="EMBL" id="APM40757.1"/>
    </source>
</evidence>
<dbReference type="RefSeq" id="WP_073540319.1">
    <property type="nucleotide sequence ID" value="NZ_CP018335.1"/>
</dbReference>
<feature type="domain" description="Putative restriction endonuclease" evidence="1">
    <location>
        <begin position="14"/>
        <end position="176"/>
    </location>
</feature>
<dbReference type="AlphaFoldDB" id="A0A1L5FCQ9"/>
<gene>
    <name evidence="2" type="ORF">BS101_19545</name>
</gene>
<dbReference type="Pfam" id="PF05685">
    <property type="entry name" value="Uma2"/>
    <property type="match status" value="1"/>
</dbReference>
<sequence>MDNTAKNKIYTYADYMNYPEGARIELIGGTIYDMSPAPSRIHQELIMELSARFYNYIKTNNGNCKVYPSPFDVFLTDDENLDNCKNIVQPDISVICDRNKLNDKGCIGAPDMVIEIVSPFNPNNDYIKKLNLYDQYKVKEYWIVNPMNKSTLVYRLDNTTHYAAPETYNFTDKIKVGIYNNLEIDFNTLDV</sequence>
<organism evidence="2 3">
    <name type="scientific">Clostridium kluyveri</name>
    <dbReference type="NCBI Taxonomy" id="1534"/>
    <lineage>
        <taxon>Bacteria</taxon>
        <taxon>Bacillati</taxon>
        <taxon>Bacillota</taxon>
        <taxon>Clostridia</taxon>
        <taxon>Eubacteriales</taxon>
        <taxon>Clostridiaceae</taxon>
        <taxon>Clostridium</taxon>
    </lineage>
</organism>
<evidence type="ECO:0000313" key="3">
    <source>
        <dbReference type="Proteomes" id="UP000184604"/>
    </source>
</evidence>
<dbReference type="OrthoDB" id="9808428at2"/>
<dbReference type="InterPro" id="IPR011335">
    <property type="entry name" value="Restrct_endonuc-II-like"/>
</dbReference>
<proteinExistence type="predicted"/>
<evidence type="ECO:0000259" key="1">
    <source>
        <dbReference type="Pfam" id="PF05685"/>
    </source>
</evidence>
<dbReference type="Gene3D" id="3.90.1570.10">
    <property type="entry name" value="tt1808, chain A"/>
    <property type="match status" value="1"/>
</dbReference>
<dbReference type="CDD" id="cd06260">
    <property type="entry name" value="DUF820-like"/>
    <property type="match status" value="1"/>
</dbReference>
<dbReference type="SUPFAM" id="SSF52980">
    <property type="entry name" value="Restriction endonuclease-like"/>
    <property type="match status" value="1"/>
</dbReference>
<dbReference type="Proteomes" id="UP000184604">
    <property type="component" value="Chromosome"/>
</dbReference>
<reference evidence="2 3" key="1">
    <citation type="submission" date="2016-12" db="EMBL/GenBank/DDBJ databases">
        <title>Complete genome sequence of Clostridium kluyveri JZZ isolated from the pit mud of a Chinese flavor liquor-making factory.</title>
        <authorList>
            <person name="Wang Y."/>
        </authorList>
    </citation>
    <scope>NUCLEOTIDE SEQUENCE [LARGE SCALE GENOMIC DNA]</scope>
    <source>
        <strain evidence="2 3">JZZ</strain>
    </source>
</reference>
<dbReference type="PANTHER" id="PTHR36558">
    <property type="entry name" value="GLR1098 PROTEIN"/>
    <property type="match status" value="1"/>
</dbReference>
<dbReference type="InterPro" id="IPR008538">
    <property type="entry name" value="Uma2"/>
</dbReference>
<dbReference type="InterPro" id="IPR012296">
    <property type="entry name" value="Nuclease_put_TT1808"/>
</dbReference>
<accession>A0A1L5FCQ9</accession>